<proteinExistence type="predicted"/>
<gene>
    <name evidence="4" type="ORF">CRH09_14515</name>
</gene>
<protein>
    <recommendedName>
        <fullName evidence="6">Mce-associated membrane protein</fullName>
    </recommendedName>
</protein>
<evidence type="ECO:0000256" key="1">
    <source>
        <dbReference type="ARBA" id="ARBA00004370"/>
    </source>
</evidence>
<dbReference type="GO" id="GO:0016020">
    <property type="term" value="C:membrane"/>
    <property type="evidence" value="ECO:0007669"/>
    <property type="project" value="UniProtKB-SubCell"/>
</dbReference>
<dbReference type="KEGG" id="ntp:CRH09_14515"/>
<evidence type="ECO:0000313" key="5">
    <source>
        <dbReference type="Proteomes" id="UP000221961"/>
    </source>
</evidence>
<dbReference type="GeneID" id="88358612"/>
<keyword evidence="3" id="KW-0812">Transmembrane</keyword>
<accession>A0A291RIX1</accession>
<dbReference type="RefSeq" id="WP_098694374.1">
    <property type="nucleotide sequence ID" value="NZ_CP023778.1"/>
</dbReference>
<feature type="transmembrane region" description="Helical" evidence="3">
    <location>
        <begin position="36"/>
        <end position="55"/>
    </location>
</feature>
<evidence type="ECO:0000313" key="4">
    <source>
        <dbReference type="EMBL" id="ATL67228.1"/>
    </source>
</evidence>
<name>A0A291RIX1_9NOCA</name>
<dbReference type="PANTHER" id="PTHR37042">
    <property type="entry name" value="OUTER MEMBRANE PROTEIN RV1973"/>
    <property type="match status" value="1"/>
</dbReference>
<organism evidence="4 5">
    <name type="scientific">Nocardia terpenica</name>
    <dbReference type="NCBI Taxonomy" id="455432"/>
    <lineage>
        <taxon>Bacteria</taxon>
        <taxon>Bacillati</taxon>
        <taxon>Actinomycetota</taxon>
        <taxon>Actinomycetes</taxon>
        <taxon>Mycobacteriales</taxon>
        <taxon>Nocardiaceae</taxon>
        <taxon>Nocardia</taxon>
    </lineage>
</organism>
<dbReference type="EMBL" id="CP023778">
    <property type="protein sequence ID" value="ATL67228.1"/>
    <property type="molecule type" value="Genomic_DNA"/>
</dbReference>
<keyword evidence="2 3" id="KW-0472">Membrane</keyword>
<evidence type="ECO:0008006" key="6">
    <source>
        <dbReference type="Google" id="ProtNLM"/>
    </source>
</evidence>
<dbReference type="PANTHER" id="PTHR37042:SF4">
    <property type="entry name" value="OUTER MEMBRANE PROTEIN RV1973"/>
    <property type="match status" value="1"/>
</dbReference>
<dbReference type="AlphaFoldDB" id="A0A291RIX1"/>
<keyword evidence="3" id="KW-1133">Transmembrane helix</keyword>
<comment type="subcellular location">
    <subcellularLocation>
        <location evidence="1">Membrane</location>
    </subcellularLocation>
</comment>
<dbReference type="Proteomes" id="UP000221961">
    <property type="component" value="Chromosome"/>
</dbReference>
<sequence>MTVELDRTEAHDDSIGESPVPAGWSRWIRSAWVTRLLVAAVVVLLVLSALLTWWWHRDAQQLKELRQHAADSNQAADIAKDYATKSLTYDFHHLDAFFDSVRTGTTGALSDRYNTVHDTLSKIMTEAQVVAHGDVAATAVSPNGNGIYSVTVFATQTTQNVQHPDPVTASTLLTVTVQHTDGRWLVSDYHAR</sequence>
<evidence type="ECO:0000256" key="3">
    <source>
        <dbReference type="SAM" id="Phobius"/>
    </source>
</evidence>
<evidence type="ECO:0000256" key="2">
    <source>
        <dbReference type="ARBA" id="ARBA00023136"/>
    </source>
</evidence>
<reference evidence="4 5" key="1">
    <citation type="submission" date="2017-10" db="EMBL/GenBank/DDBJ databases">
        <title>Comparative genomics between pathogenic Norcardia.</title>
        <authorList>
            <person name="Zeng L."/>
        </authorList>
    </citation>
    <scope>NUCLEOTIDE SEQUENCE [LARGE SCALE GENOMIC DNA]</scope>
    <source>
        <strain evidence="4 5">NC_YFY_NT001</strain>
    </source>
</reference>